<dbReference type="GO" id="GO:0000225">
    <property type="term" value="F:N-acetylglucosaminylphosphatidylinositol deacetylase activity"/>
    <property type="evidence" value="ECO:0007669"/>
    <property type="project" value="TreeGrafter"/>
</dbReference>
<dbReference type="EC" id="6.1.1.22" evidence="5"/>
<dbReference type="GO" id="GO:0005783">
    <property type="term" value="C:endoplasmic reticulum"/>
    <property type="evidence" value="ECO:0007669"/>
    <property type="project" value="TreeGrafter"/>
</dbReference>
<dbReference type="AlphaFoldDB" id="A0A2P6P8N3"/>
<dbReference type="GO" id="GO:0006418">
    <property type="term" value="P:tRNA aminoacylation for protein translation"/>
    <property type="evidence" value="ECO:0007669"/>
    <property type="project" value="InterPro"/>
</dbReference>
<dbReference type="EMBL" id="PDCK01000045">
    <property type="protein sequence ID" value="PRQ18279.1"/>
    <property type="molecule type" value="Genomic_DNA"/>
</dbReference>
<evidence type="ECO:0000313" key="5">
    <source>
        <dbReference type="EMBL" id="PRQ18279.1"/>
    </source>
</evidence>
<dbReference type="STRING" id="74649.A0A2P6P8N3"/>
<sequence>MAWLLIISSMIVIWIAFLFKILHGAYSPSKGAFVNDSHNGGSAKKRNVLLVVYHPNDESMFFAPTINYLTLRGHYVHILCLSIVPHAGFGLSFERLVKFATGIENIRDVIPFPQTPSSSEF</sequence>
<dbReference type="Gene3D" id="3.30.930.10">
    <property type="entry name" value="Bira Bifunctional Protein, Domain 2"/>
    <property type="match status" value="1"/>
</dbReference>
<protein>
    <submittedName>
        <fullName evidence="5">Putative asparagine--tRNA ligase</fullName>
        <ecNumber evidence="5">6.1.1.22</ecNumber>
    </submittedName>
</protein>
<dbReference type="GO" id="GO:0004816">
    <property type="term" value="F:asparagine-tRNA ligase activity"/>
    <property type="evidence" value="ECO:0007669"/>
    <property type="project" value="UniProtKB-EC"/>
</dbReference>
<comment type="caution">
    <text evidence="5">The sequence shown here is derived from an EMBL/GenBank/DDBJ whole genome shotgun (WGS) entry which is preliminary data.</text>
</comment>
<keyword evidence="1 5" id="KW-0436">Ligase</keyword>
<dbReference type="InterPro" id="IPR045864">
    <property type="entry name" value="aa-tRNA-synth_II/BPL/LPL"/>
</dbReference>
<reference evidence="5 6" key="1">
    <citation type="journal article" date="2018" name="Nat. Genet.">
        <title>The Rosa genome provides new insights in the design of modern roses.</title>
        <authorList>
            <person name="Bendahmane M."/>
        </authorList>
    </citation>
    <scope>NUCLEOTIDE SEQUENCE [LARGE SCALE GENOMIC DNA]</scope>
    <source>
        <strain evidence="6">cv. Old Blush</strain>
    </source>
</reference>
<accession>A0A2P6P8N3</accession>
<dbReference type="PANTHER" id="PTHR12993">
    <property type="entry name" value="N-ACETYLGLUCOSAMINYL-PHOSPHATIDYLINOSITOL DE-N-ACETYLASE-RELATED"/>
    <property type="match status" value="1"/>
</dbReference>
<dbReference type="Proteomes" id="UP000238479">
    <property type="component" value="Chromosome 7"/>
</dbReference>
<feature type="domain" description="Aminoacyl-tRNA synthetase class II (D/K/N)" evidence="4">
    <location>
        <begin position="73"/>
        <end position="115"/>
    </location>
</feature>
<evidence type="ECO:0000256" key="2">
    <source>
        <dbReference type="ARBA" id="ARBA00022741"/>
    </source>
</evidence>
<dbReference type="SUPFAM" id="SSF55681">
    <property type="entry name" value="Class II aaRS and biotin synthetases"/>
    <property type="match status" value="1"/>
</dbReference>
<proteinExistence type="predicted"/>
<gene>
    <name evidence="5" type="ORF">RchiOBHm_Chr7g0204241</name>
</gene>
<keyword evidence="2" id="KW-0547">Nucleotide-binding</keyword>
<evidence type="ECO:0000256" key="1">
    <source>
        <dbReference type="ARBA" id="ARBA00022598"/>
    </source>
</evidence>
<dbReference type="Pfam" id="PF00152">
    <property type="entry name" value="tRNA-synt_2"/>
    <property type="match status" value="1"/>
</dbReference>
<dbReference type="Gramene" id="PRQ18279">
    <property type="protein sequence ID" value="PRQ18279"/>
    <property type="gene ID" value="RchiOBHm_Chr7g0204241"/>
</dbReference>
<keyword evidence="6" id="KW-1185">Reference proteome</keyword>
<organism evidence="5 6">
    <name type="scientific">Rosa chinensis</name>
    <name type="common">China rose</name>
    <dbReference type="NCBI Taxonomy" id="74649"/>
    <lineage>
        <taxon>Eukaryota</taxon>
        <taxon>Viridiplantae</taxon>
        <taxon>Streptophyta</taxon>
        <taxon>Embryophyta</taxon>
        <taxon>Tracheophyta</taxon>
        <taxon>Spermatophyta</taxon>
        <taxon>Magnoliopsida</taxon>
        <taxon>eudicotyledons</taxon>
        <taxon>Gunneridae</taxon>
        <taxon>Pentapetalae</taxon>
        <taxon>rosids</taxon>
        <taxon>fabids</taxon>
        <taxon>Rosales</taxon>
        <taxon>Rosaceae</taxon>
        <taxon>Rosoideae</taxon>
        <taxon>Rosoideae incertae sedis</taxon>
        <taxon>Rosa</taxon>
    </lineage>
</organism>
<evidence type="ECO:0000313" key="6">
    <source>
        <dbReference type="Proteomes" id="UP000238479"/>
    </source>
</evidence>
<dbReference type="InterPro" id="IPR003737">
    <property type="entry name" value="GlcNAc_PI_deacetylase-related"/>
</dbReference>
<dbReference type="GO" id="GO:0005524">
    <property type="term" value="F:ATP binding"/>
    <property type="evidence" value="ECO:0007669"/>
    <property type="project" value="InterPro"/>
</dbReference>
<name>A0A2P6P8N3_ROSCH</name>
<dbReference type="InterPro" id="IPR004364">
    <property type="entry name" value="Aa-tRNA-synt_II"/>
</dbReference>
<keyword evidence="3" id="KW-0067">ATP-binding</keyword>
<evidence type="ECO:0000256" key="3">
    <source>
        <dbReference type="ARBA" id="ARBA00022840"/>
    </source>
</evidence>
<evidence type="ECO:0000259" key="4">
    <source>
        <dbReference type="Pfam" id="PF00152"/>
    </source>
</evidence>
<dbReference type="PANTHER" id="PTHR12993:SF11">
    <property type="entry name" value="N-ACETYLGLUCOSAMINYL-PHOSPHATIDYLINOSITOL DE-N-ACETYLASE"/>
    <property type="match status" value="1"/>
</dbReference>